<feature type="region of interest" description="Disordered" evidence="1">
    <location>
        <begin position="49"/>
        <end position="72"/>
    </location>
</feature>
<keyword evidence="3" id="KW-1185">Reference proteome</keyword>
<dbReference type="Proteomes" id="UP001198151">
    <property type="component" value="Unassembled WGS sequence"/>
</dbReference>
<protein>
    <submittedName>
        <fullName evidence="2">Uncharacterized protein</fullName>
    </submittedName>
</protein>
<comment type="caution">
    <text evidence="2">The sequence shown here is derived from an EMBL/GenBank/DDBJ whole genome shotgun (WGS) entry which is preliminary data.</text>
</comment>
<proteinExistence type="predicted"/>
<sequence length="72" mass="8102">MGELTINEAALLLCIFGVPTEEGTRSYPTVEESLNYMKTGHMKYLPETHHETQGQETTGQKKPAMIQMELFA</sequence>
<dbReference type="EMBL" id="JAJEQX010000014">
    <property type="protein sequence ID" value="MCC2254593.1"/>
    <property type="molecule type" value="Genomic_DNA"/>
</dbReference>
<evidence type="ECO:0000256" key="1">
    <source>
        <dbReference type="SAM" id="MobiDB-lite"/>
    </source>
</evidence>
<evidence type="ECO:0000313" key="2">
    <source>
        <dbReference type="EMBL" id="MCC2254593.1"/>
    </source>
</evidence>
<reference evidence="2 3" key="1">
    <citation type="submission" date="2021-10" db="EMBL/GenBank/DDBJ databases">
        <title>Anaerobic single-cell dispensing facilitates the cultivation of human gut bacteria.</title>
        <authorList>
            <person name="Afrizal A."/>
        </authorList>
    </citation>
    <scope>NUCLEOTIDE SEQUENCE [LARGE SCALE GENOMIC DNA]</scope>
    <source>
        <strain evidence="2 3">CLA-AA-H200</strain>
    </source>
</reference>
<dbReference type="RefSeq" id="WP_227707732.1">
    <property type="nucleotide sequence ID" value="NZ_JAJEQX010000014.1"/>
</dbReference>
<organism evidence="2 3">
    <name type="scientific">Ruminococcus turbiniformis</name>
    <dbReference type="NCBI Taxonomy" id="2881258"/>
    <lineage>
        <taxon>Bacteria</taxon>
        <taxon>Bacillati</taxon>
        <taxon>Bacillota</taxon>
        <taxon>Clostridia</taxon>
        <taxon>Eubacteriales</taxon>
        <taxon>Oscillospiraceae</taxon>
        <taxon>Ruminococcus</taxon>
    </lineage>
</organism>
<gene>
    <name evidence="2" type="ORF">LKD70_09210</name>
</gene>
<accession>A0ABS8FZ53</accession>
<evidence type="ECO:0000313" key="3">
    <source>
        <dbReference type="Proteomes" id="UP001198151"/>
    </source>
</evidence>
<name>A0ABS8FZ53_9FIRM</name>